<keyword evidence="2" id="KW-0732">Signal</keyword>
<dbReference type="Pfam" id="PF11797">
    <property type="entry name" value="WxLIP_HBD"/>
    <property type="match status" value="1"/>
</dbReference>
<organism evidence="5 6">
    <name type="scientific">Candidatus Enterococcus moelleringii</name>
    <dbReference type="NCBI Taxonomy" id="2815325"/>
    <lineage>
        <taxon>Bacteria</taxon>
        <taxon>Bacillati</taxon>
        <taxon>Bacillota</taxon>
        <taxon>Bacilli</taxon>
        <taxon>Lactobacillales</taxon>
        <taxon>Enterococcaceae</taxon>
        <taxon>Enterococcus</taxon>
    </lineage>
</organism>
<protein>
    <submittedName>
        <fullName evidence="5">DUF916 and DUF3324 domain-containing protein</fullName>
    </submittedName>
</protein>
<keyword evidence="1" id="KW-1133">Transmembrane helix</keyword>
<dbReference type="Proteomes" id="UP000664601">
    <property type="component" value="Unassembled WGS sequence"/>
</dbReference>
<keyword evidence="1" id="KW-0472">Membrane</keyword>
<feature type="transmembrane region" description="Helical" evidence="1">
    <location>
        <begin position="309"/>
        <end position="330"/>
    </location>
</feature>
<keyword evidence="1" id="KW-0812">Transmembrane</keyword>
<evidence type="ECO:0000256" key="1">
    <source>
        <dbReference type="SAM" id="Phobius"/>
    </source>
</evidence>
<feature type="chain" id="PRO_5046701127" evidence="2">
    <location>
        <begin position="24"/>
        <end position="343"/>
    </location>
</feature>
<dbReference type="Pfam" id="PF06030">
    <property type="entry name" value="WxLIP_PGBD"/>
    <property type="match status" value="1"/>
</dbReference>
<feature type="signal peptide" evidence="2">
    <location>
        <begin position="1"/>
        <end position="23"/>
    </location>
</feature>
<dbReference type="InterPro" id="IPR010317">
    <property type="entry name" value="WxLIP_PGBD"/>
</dbReference>
<dbReference type="InterPro" id="IPR021759">
    <property type="entry name" value="WxLIP_HBD"/>
</dbReference>
<evidence type="ECO:0000259" key="3">
    <source>
        <dbReference type="Pfam" id="PF06030"/>
    </source>
</evidence>
<reference evidence="5 6" key="1">
    <citation type="submission" date="2021-03" db="EMBL/GenBank/DDBJ databases">
        <title>Enterococcal diversity collection.</title>
        <authorList>
            <person name="Gilmore M.S."/>
            <person name="Schwartzman J."/>
            <person name="Van Tyne D."/>
            <person name="Martin M."/>
            <person name="Earl A.M."/>
            <person name="Manson A.L."/>
            <person name="Straub T."/>
            <person name="Salamzade R."/>
            <person name="Saavedra J."/>
            <person name="Lebreton F."/>
            <person name="Prichula J."/>
            <person name="Schaufler K."/>
            <person name="Gaca A."/>
            <person name="Sgardioli B."/>
            <person name="Wagenaar J."/>
            <person name="Strong T."/>
        </authorList>
    </citation>
    <scope>NUCLEOTIDE SEQUENCE [LARGE SCALE GENOMIC DNA]</scope>
    <source>
        <strain evidence="5 6">669A</strain>
    </source>
</reference>
<comment type="caution">
    <text evidence="5">The sequence shown here is derived from an EMBL/GenBank/DDBJ whole genome shotgun (WGS) entry which is preliminary data.</text>
</comment>
<keyword evidence="6" id="KW-1185">Reference proteome</keyword>
<dbReference type="RefSeq" id="WP_207673358.1">
    <property type="nucleotide sequence ID" value="NZ_JAFREM010000015.1"/>
</dbReference>
<evidence type="ECO:0000313" key="5">
    <source>
        <dbReference type="EMBL" id="MBO1306430.1"/>
    </source>
</evidence>
<gene>
    <name evidence="5" type="ORF">JZO70_09675</name>
</gene>
<feature type="domain" description="WxL Interacting Protein host binding" evidence="4">
    <location>
        <begin position="163"/>
        <end position="295"/>
    </location>
</feature>
<dbReference type="EMBL" id="JAFREM010000015">
    <property type="protein sequence ID" value="MBO1306430.1"/>
    <property type="molecule type" value="Genomic_DNA"/>
</dbReference>
<sequence>MKKIGRVLFVILIGLIGSVNVYAEDAADDGVGYSVRAMLPENQRDTGRSFFDLRMAPDQEQVIQVEISNESDEAATYEIQLNNAFTNNNVIIDYQKTENPVDETLAQPFDTIASAQNQIKLPPKSQSIIDITLKMPAEEFDGMNLGGIRVSKVSDNQQAENSVSVATAYVIGVILTENDTVVKPDMQLKKVTADLRGFKPQFVVNLQNPQAMNITDLTIDAQVYRADSDDVVKEAKTTDHRVAPNTTFNYFIPTDGDPMYPGDYRLNMVAEDQSGNRWEFDKIFTVTDEDADRINNDAVGITVESNNRWLFIALGILSGIILILIIYLIVTRRKKNRKDGETV</sequence>
<evidence type="ECO:0000259" key="4">
    <source>
        <dbReference type="Pfam" id="PF11797"/>
    </source>
</evidence>
<feature type="domain" description="WxL Interacting Protein peptidoglycan binding" evidence="3">
    <location>
        <begin position="33"/>
        <end position="151"/>
    </location>
</feature>
<name>A0ABS3L9X0_9ENTE</name>
<proteinExistence type="predicted"/>
<evidence type="ECO:0000256" key="2">
    <source>
        <dbReference type="SAM" id="SignalP"/>
    </source>
</evidence>
<accession>A0ABS3L9X0</accession>
<evidence type="ECO:0000313" key="6">
    <source>
        <dbReference type="Proteomes" id="UP000664601"/>
    </source>
</evidence>